<keyword evidence="1" id="KW-1133">Transmembrane helix</keyword>
<sequence length="119" mass="12569">MHANSASISNVYTSLFQSLSPVSIDALCDSSEVQCSRMSSSCISSFLAEDAIAGFIGGMMTRIGSGFRETDKSSTWSSSSAPSLPLPERSRSLLAGAGLGVILLWLRMYLIRLGLGLGE</sequence>
<evidence type="ECO:0000313" key="2">
    <source>
        <dbReference type="EMBL" id="KDR13994.1"/>
    </source>
</evidence>
<dbReference type="AlphaFoldDB" id="A0A067R6T5"/>
<gene>
    <name evidence="2" type="ORF">L798_12167</name>
</gene>
<feature type="transmembrane region" description="Helical" evidence="1">
    <location>
        <begin position="93"/>
        <end position="111"/>
    </location>
</feature>
<evidence type="ECO:0000313" key="3">
    <source>
        <dbReference type="Proteomes" id="UP000027135"/>
    </source>
</evidence>
<organism evidence="2 3">
    <name type="scientific">Zootermopsis nevadensis</name>
    <name type="common">Dampwood termite</name>
    <dbReference type="NCBI Taxonomy" id="136037"/>
    <lineage>
        <taxon>Eukaryota</taxon>
        <taxon>Metazoa</taxon>
        <taxon>Ecdysozoa</taxon>
        <taxon>Arthropoda</taxon>
        <taxon>Hexapoda</taxon>
        <taxon>Insecta</taxon>
        <taxon>Pterygota</taxon>
        <taxon>Neoptera</taxon>
        <taxon>Polyneoptera</taxon>
        <taxon>Dictyoptera</taxon>
        <taxon>Blattodea</taxon>
        <taxon>Blattoidea</taxon>
        <taxon>Termitoidae</taxon>
        <taxon>Termopsidae</taxon>
        <taxon>Zootermopsis</taxon>
    </lineage>
</organism>
<dbReference type="InParanoid" id="A0A067R6T5"/>
<keyword evidence="1" id="KW-0812">Transmembrane</keyword>
<dbReference type="EMBL" id="KK852907">
    <property type="protein sequence ID" value="KDR13994.1"/>
    <property type="molecule type" value="Genomic_DNA"/>
</dbReference>
<name>A0A067R6T5_ZOONE</name>
<keyword evidence="3" id="KW-1185">Reference proteome</keyword>
<evidence type="ECO:0000256" key="1">
    <source>
        <dbReference type="SAM" id="Phobius"/>
    </source>
</evidence>
<keyword evidence="1" id="KW-0472">Membrane</keyword>
<proteinExistence type="predicted"/>
<dbReference type="Proteomes" id="UP000027135">
    <property type="component" value="Unassembled WGS sequence"/>
</dbReference>
<protein>
    <submittedName>
        <fullName evidence="2">Uncharacterized protein</fullName>
    </submittedName>
</protein>
<accession>A0A067R6T5</accession>
<reference evidence="2 3" key="1">
    <citation type="journal article" date="2014" name="Nat. Commun.">
        <title>Molecular traces of alternative social organization in a termite genome.</title>
        <authorList>
            <person name="Terrapon N."/>
            <person name="Li C."/>
            <person name="Robertson H.M."/>
            <person name="Ji L."/>
            <person name="Meng X."/>
            <person name="Booth W."/>
            <person name="Chen Z."/>
            <person name="Childers C.P."/>
            <person name="Glastad K.M."/>
            <person name="Gokhale K."/>
            <person name="Gowin J."/>
            <person name="Gronenberg W."/>
            <person name="Hermansen R.A."/>
            <person name="Hu H."/>
            <person name="Hunt B.G."/>
            <person name="Huylmans A.K."/>
            <person name="Khalil S.M."/>
            <person name="Mitchell R.D."/>
            <person name="Munoz-Torres M.C."/>
            <person name="Mustard J.A."/>
            <person name="Pan H."/>
            <person name="Reese J.T."/>
            <person name="Scharf M.E."/>
            <person name="Sun F."/>
            <person name="Vogel H."/>
            <person name="Xiao J."/>
            <person name="Yang W."/>
            <person name="Yang Z."/>
            <person name="Yang Z."/>
            <person name="Zhou J."/>
            <person name="Zhu J."/>
            <person name="Brent C.S."/>
            <person name="Elsik C.G."/>
            <person name="Goodisman M.A."/>
            <person name="Liberles D.A."/>
            <person name="Roe R.M."/>
            <person name="Vargo E.L."/>
            <person name="Vilcinskas A."/>
            <person name="Wang J."/>
            <person name="Bornberg-Bauer E."/>
            <person name="Korb J."/>
            <person name="Zhang G."/>
            <person name="Liebig J."/>
        </authorList>
    </citation>
    <scope>NUCLEOTIDE SEQUENCE [LARGE SCALE GENOMIC DNA]</scope>
    <source>
        <tissue evidence="2">Whole organism</tissue>
    </source>
</reference>